<proteinExistence type="predicted"/>
<dbReference type="EMBL" id="JAPFQP010000001">
    <property type="protein sequence ID" value="MCX2718591.1"/>
    <property type="molecule type" value="Genomic_DNA"/>
</dbReference>
<dbReference type="Proteomes" id="UP001207116">
    <property type="component" value="Unassembled WGS sequence"/>
</dbReference>
<dbReference type="AlphaFoldDB" id="A0AAE3SMR9"/>
<feature type="transmembrane region" description="Helical" evidence="1">
    <location>
        <begin position="12"/>
        <end position="32"/>
    </location>
</feature>
<accession>A0AAE3SMR9</accession>
<evidence type="ECO:0000313" key="2">
    <source>
        <dbReference type="EMBL" id="MCX2718591.1"/>
    </source>
</evidence>
<dbReference type="RefSeq" id="WP_266010761.1">
    <property type="nucleotide sequence ID" value="NZ_JAPFQP010000001.1"/>
</dbReference>
<evidence type="ECO:0000313" key="3">
    <source>
        <dbReference type="Proteomes" id="UP001207116"/>
    </source>
</evidence>
<evidence type="ECO:0000256" key="1">
    <source>
        <dbReference type="SAM" id="Phobius"/>
    </source>
</evidence>
<feature type="transmembrane region" description="Helical" evidence="1">
    <location>
        <begin position="90"/>
        <end position="107"/>
    </location>
</feature>
<gene>
    <name evidence="2" type="ORF">OO016_03155</name>
</gene>
<feature type="transmembrane region" description="Helical" evidence="1">
    <location>
        <begin position="52"/>
        <end position="70"/>
    </location>
</feature>
<protein>
    <submittedName>
        <fullName evidence="2">Uncharacterized protein</fullName>
    </submittedName>
</protein>
<keyword evidence="1" id="KW-0812">Transmembrane</keyword>
<keyword evidence="1" id="KW-0472">Membrane</keyword>
<comment type="caution">
    <text evidence="2">The sequence shown here is derived from an EMBL/GenBank/DDBJ whole genome shotgun (WGS) entry which is preliminary data.</text>
</comment>
<keyword evidence="3" id="KW-1185">Reference proteome</keyword>
<organism evidence="2 3">
    <name type="scientific">Lentiprolixibacter aurantiacus</name>
    <dbReference type="NCBI Taxonomy" id="2993939"/>
    <lineage>
        <taxon>Bacteria</taxon>
        <taxon>Pseudomonadati</taxon>
        <taxon>Bacteroidota</taxon>
        <taxon>Flavobacteriia</taxon>
        <taxon>Flavobacteriales</taxon>
        <taxon>Flavobacteriaceae</taxon>
        <taxon>Lentiprolixibacter</taxon>
    </lineage>
</organism>
<name>A0AAE3SMR9_9FLAO</name>
<reference evidence="2" key="1">
    <citation type="submission" date="2022-11" db="EMBL/GenBank/DDBJ databases">
        <title>The characterization of three novel Bacteroidetes species and genomic analysis of their roles in tidal elemental geochemical cycles.</title>
        <authorList>
            <person name="Ma K.-J."/>
        </authorList>
    </citation>
    <scope>NUCLEOTIDE SEQUENCE</scope>
    <source>
        <strain evidence="2">M415</strain>
    </source>
</reference>
<sequence>MGTAAGLSLKYRILFTLLVTALVWAHLIWDHFNGGVPTHYLLQSEDLPGISNWWGGLTLPLATFLLLFWIHRYLSTGNEQKANESRKKSFLRFIRALVFGIFISVLFTMGSPAPGYMMLLAILISFFVPLYRPEYLLGFILGMSYTFGANLPIMVGLILLLLFLFTYKIIRYGFLHLISNLRIK</sequence>
<keyword evidence="1" id="KW-1133">Transmembrane helix</keyword>
<feature type="transmembrane region" description="Helical" evidence="1">
    <location>
        <begin position="151"/>
        <end position="170"/>
    </location>
</feature>